<evidence type="ECO:0000313" key="3">
    <source>
        <dbReference type="Proteomes" id="UP000178885"/>
    </source>
</evidence>
<dbReference type="InterPro" id="IPR057691">
    <property type="entry name" value="DUF7931"/>
</dbReference>
<protein>
    <recommendedName>
        <fullName evidence="1">DUF7931 domain-containing protein</fullName>
    </recommendedName>
</protein>
<dbReference type="AlphaFoldDB" id="A0A1F6TU14"/>
<proteinExistence type="predicted"/>
<gene>
    <name evidence="2" type="ORF">A2151_02465</name>
</gene>
<dbReference type="Pfam" id="PF25559">
    <property type="entry name" value="DUF7931"/>
    <property type="match status" value="1"/>
</dbReference>
<evidence type="ECO:0000259" key="1">
    <source>
        <dbReference type="Pfam" id="PF25559"/>
    </source>
</evidence>
<dbReference type="EMBL" id="MFSU01000024">
    <property type="protein sequence ID" value="OGI48576.1"/>
    <property type="molecule type" value="Genomic_DNA"/>
</dbReference>
<dbReference type="STRING" id="1817760.A2151_02465"/>
<dbReference type="Proteomes" id="UP000178885">
    <property type="component" value="Unassembled WGS sequence"/>
</dbReference>
<sequence>MEPTSDPSQPQAPSGPLLIRGQDEIRDHIAALVEGAHHELAIFAPQLDPRWFNTERFASALTRFAVSHRNNRARLLIEDAEQAVSDNNRIVELSRRLSDFFEFRQVGEEHAGVRELFVLADRRSYLHQEDLTRLTAVADLNGARAAADLRLRFQAMWDRSEPIARLHTTGL</sequence>
<evidence type="ECO:0000313" key="2">
    <source>
        <dbReference type="EMBL" id="OGI48576.1"/>
    </source>
</evidence>
<reference evidence="2 3" key="1">
    <citation type="journal article" date="2016" name="Nat. Commun.">
        <title>Thousands of microbial genomes shed light on interconnected biogeochemical processes in an aquifer system.</title>
        <authorList>
            <person name="Anantharaman K."/>
            <person name="Brown C.T."/>
            <person name="Hug L.A."/>
            <person name="Sharon I."/>
            <person name="Castelle C.J."/>
            <person name="Probst A.J."/>
            <person name="Thomas B.C."/>
            <person name="Singh A."/>
            <person name="Wilkins M.J."/>
            <person name="Karaoz U."/>
            <person name="Brodie E.L."/>
            <person name="Williams K.H."/>
            <person name="Hubbard S.S."/>
            <person name="Banfield J.F."/>
        </authorList>
    </citation>
    <scope>NUCLEOTIDE SEQUENCE [LARGE SCALE GENOMIC DNA]</scope>
</reference>
<name>A0A1F6TU14_9PROT</name>
<comment type="caution">
    <text evidence="2">The sequence shown here is derived from an EMBL/GenBank/DDBJ whole genome shotgun (WGS) entry which is preliminary data.</text>
</comment>
<accession>A0A1F6TU14</accession>
<feature type="domain" description="DUF7931" evidence="1">
    <location>
        <begin position="22"/>
        <end position="166"/>
    </location>
</feature>
<organism evidence="2 3">
    <name type="scientific">Candidatus Muproteobacteria bacterium RBG_16_65_34</name>
    <dbReference type="NCBI Taxonomy" id="1817760"/>
    <lineage>
        <taxon>Bacteria</taxon>
        <taxon>Pseudomonadati</taxon>
        <taxon>Pseudomonadota</taxon>
        <taxon>Candidatus Muproteobacteria</taxon>
    </lineage>
</organism>